<comment type="cofactor">
    <cofactor evidence="7">
        <name>(6R)-5,10-methylene-5,6,7,8-tetrahydrofolate</name>
        <dbReference type="ChEBI" id="CHEBI:15636"/>
    </cofactor>
    <text evidence="7">Binds 1 5,10-methenyltetrahydrofolate (MTHF) per subunit.</text>
</comment>
<dbReference type="AlphaFoldDB" id="A0A2S9K963"/>
<dbReference type="PROSITE" id="PS51645">
    <property type="entry name" value="PHR_CRY_ALPHA_BETA"/>
    <property type="match status" value="1"/>
</dbReference>
<feature type="domain" description="Photolyase/cryptochrome alpha/beta" evidence="8">
    <location>
        <begin position="30"/>
        <end position="164"/>
    </location>
</feature>
<dbReference type="InterPro" id="IPR002081">
    <property type="entry name" value="Cryptochrome/DNA_photolyase_1"/>
</dbReference>
<dbReference type="PANTHER" id="PTHR11455">
    <property type="entry name" value="CRYPTOCHROME"/>
    <property type="match status" value="1"/>
</dbReference>
<dbReference type="SUPFAM" id="SSF48173">
    <property type="entry name" value="Cryptochrome/photolyase FAD-binding domain"/>
    <property type="match status" value="1"/>
</dbReference>
<evidence type="ECO:0000256" key="2">
    <source>
        <dbReference type="ARBA" id="ARBA00017881"/>
    </source>
</evidence>
<dbReference type="EMBL" id="PVLQ01000008">
    <property type="protein sequence ID" value="PRD66932.1"/>
    <property type="molecule type" value="Genomic_DNA"/>
</dbReference>
<proteinExistence type="inferred from homology"/>
<dbReference type="SUPFAM" id="SSF52425">
    <property type="entry name" value="Cryptochrome/photolyase, N-terminal domain"/>
    <property type="match status" value="1"/>
</dbReference>
<dbReference type="GO" id="GO:0003913">
    <property type="term" value="F:DNA photolyase activity"/>
    <property type="evidence" value="ECO:0007669"/>
    <property type="project" value="InterPro"/>
</dbReference>
<dbReference type="PRINTS" id="PR00147">
    <property type="entry name" value="DNAPHOTLYASE"/>
</dbReference>
<dbReference type="Proteomes" id="UP000238589">
    <property type="component" value="Unassembled WGS sequence"/>
</dbReference>
<dbReference type="Gene3D" id="1.25.40.80">
    <property type="match status" value="1"/>
</dbReference>
<comment type="function">
    <text evidence="7">May have a photoreceptor function.</text>
</comment>
<organism evidence="9 10">
    <name type="scientific">Malikia granosa</name>
    <dbReference type="NCBI Taxonomy" id="263067"/>
    <lineage>
        <taxon>Bacteria</taxon>
        <taxon>Pseudomonadati</taxon>
        <taxon>Pseudomonadota</taxon>
        <taxon>Betaproteobacteria</taxon>
        <taxon>Burkholderiales</taxon>
        <taxon>Comamonadaceae</taxon>
        <taxon>Malikia</taxon>
    </lineage>
</organism>
<dbReference type="GO" id="GO:0003677">
    <property type="term" value="F:DNA binding"/>
    <property type="evidence" value="ECO:0007669"/>
    <property type="project" value="TreeGrafter"/>
</dbReference>
<sequence length="484" mass="53188">MGARLGPGQVLLRALPPQRAQGPGGYPMSAGVIYWLRNDLRLHDNPALLLAARRASEQGGWLLPVCLHDPVQQLETRWGFARMGAHRRAFLDQALQDLGRQLAGLGSGLLQLHGSPAMVLPELARRLGARRLVCEAIAAPEELAEVQALRAAGLQVETVWQSSLIDPADLPFAPEAVPDTFTTFRQKLERAGVLEALPRPAPAALSPLPAAFPATAATLAGALRPLEGEASALGDWLASIAARPDMHSPAVDPRSSFPYAEARCHGGERAALAHLAQYCARGLPHSYKDTRNGLAGLDYSSKFSPWLATGALSPRQAMAAIRAFEAERGANDSSYWLWFELLWRDHFRWMSRKHGRRLYGARGLSERPLPAHNARGFERWTEGRTGDALVDAGMRELSATGYLSNRLRQNVASYLVHDLGGDWRAGAAWFESQLIDYDCCSNQGNWLYIAGRGTDPRGGRRFNTNKQAQDYDRDGAYRRLWGRP</sequence>
<reference evidence="9 10" key="1">
    <citation type="submission" date="2018-03" db="EMBL/GenBank/DDBJ databases">
        <title>Comparative genomics illustrates the genes involved in a hyperalkaliphilic mechanisms of Serpentinomonas isolated from highly-alkaline calcium-rich serpentinized springs.</title>
        <authorList>
            <person name="Suzuki S."/>
            <person name="Ishii S."/>
            <person name="Walworth N."/>
            <person name="Bird L."/>
            <person name="Kuenen J.G."/>
            <person name="Nealson K.H."/>
        </authorList>
    </citation>
    <scope>NUCLEOTIDE SEQUENCE [LARGE SCALE GENOMIC DNA]</scope>
    <source>
        <strain evidence="9 10">P1</strain>
    </source>
</reference>
<evidence type="ECO:0000256" key="4">
    <source>
        <dbReference type="ARBA" id="ARBA00022827"/>
    </source>
</evidence>
<keyword evidence="4 6" id="KW-0274">FAD</keyword>
<feature type="binding site" evidence="6">
    <location>
        <begin position="436"/>
        <end position="438"/>
    </location>
    <ligand>
        <name>FAD</name>
        <dbReference type="ChEBI" id="CHEBI:57692"/>
    </ligand>
</feature>
<dbReference type="GO" id="GO:0071949">
    <property type="term" value="F:FAD binding"/>
    <property type="evidence" value="ECO:0007669"/>
    <property type="project" value="TreeGrafter"/>
</dbReference>
<dbReference type="InterPro" id="IPR014133">
    <property type="entry name" value="Cry_DASH"/>
</dbReference>
<dbReference type="InterPro" id="IPR005101">
    <property type="entry name" value="Cryptochr/Photolyase_FAD-bd"/>
</dbReference>
<dbReference type="InterPro" id="IPR006050">
    <property type="entry name" value="DNA_photolyase_N"/>
</dbReference>
<dbReference type="InterPro" id="IPR036134">
    <property type="entry name" value="Crypto/Photolyase_FAD-like_sf"/>
</dbReference>
<feature type="binding site" evidence="6">
    <location>
        <position position="287"/>
    </location>
    <ligand>
        <name>FAD</name>
        <dbReference type="ChEBI" id="CHEBI:57692"/>
    </ligand>
</feature>
<comment type="caution">
    <text evidence="9">The sequence shown here is derived from an EMBL/GenBank/DDBJ whole genome shotgun (WGS) entry which is preliminary data.</text>
</comment>
<evidence type="ECO:0000313" key="10">
    <source>
        <dbReference type="Proteomes" id="UP000238589"/>
    </source>
</evidence>
<keyword evidence="5 7" id="KW-0157">Chromophore</keyword>
<evidence type="ECO:0000259" key="8">
    <source>
        <dbReference type="PROSITE" id="PS51645"/>
    </source>
</evidence>
<evidence type="ECO:0000256" key="3">
    <source>
        <dbReference type="ARBA" id="ARBA00022630"/>
    </source>
</evidence>
<dbReference type="InterPro" id="IPR014729">
    <property type="entry name" value="Rossmann-like_a/b/a_fold"/>
</dbReference>
<evidence type="ECO:0000256" key="5">
    <source>
        <dbReference type="ARBA" id="ARBA00022991"/>
    </source>
</evidence>
<name>A0A2S9K963_9BURK</name>
<evidence type="ECO:0000256" key="7">
    <source>
        <dbReference type="RuleBase" id="RU367151"/>
    </source>
</evidence>
<dbReference type="Pfam" id="PF00875">
    <property type="entry name" value="DNA_photolyase"/>
    <property type="match status" value="1"/>
</dbReference>
<comment type="cofactor">
    <cofactor evidence="6 7">
        <name>FAD</name>
        <dbReference type="ChEBI" id="CHEBI:57692"/>
    </cofactor>
    <text evidence="6 7">Binds 1 FAD per subunit.</text>
</comment>
<feature type="binding site" evidence="6">
    <location>
        <begin position="300"/>
        <end position="304"/>
    </location>
    <ligand>
        <name>FAD</name>
        <dbReference type="ChEBI" id="CHEBI:57692"/>
    </ligand>
</feature>
<protein>
    <recommendedName>
        <fullName evidence="2 7">Cryptochrome DASH</fullName>
    </recommendedName>
</protein>
<dbReference type="InterPro" id="IPR036155">
    <property type="entry name" value="Crypto/Photolyase_N_sf"/>
</dbReference>
<gene>
    <name evidence="9" type="ORF">C6P64_02020</name>
</gene>
<evidence type="ECO:0000256" key="6">
    <source>
        <dbReference type="PIRSR" id="PIRSR602081-1"/>
    </source>
</evidence>
<dbReference type="Gene3D" id="1.10.579.10">
    <property type="entry name" value="DNA Cyclobutane Dipyrimidine Photolyase, subunit A, domain 3"/>
    <property type="match status" value="1"/>
</dbReference>
<keyword evidence="3 6" id="KW-0285">Flavoprotein</keyword>
<dbReference type="OrthoDB" id="9772484at2"/>
<dbReference type="Gene3D" id="3.40.50.620">
    <property type="entry name" value="HUPs"/>
    <property type="match status" value="1"/>
</dbReference>
<comment type="similarity">
    <text evidence="1 7">Belongs to the DNA photolyase class-1 family.</text>
</comment>
<evidence type="ECO:0000256" key="1">
    <source>
        <dbReference type="ARBA" id="ARBA00005862"/>
    </source>
</evidence>
<dbReference type="GO" id="GO:0000719">
    <property type="term" value="P:photoreactive repair"/>
    <property type="evidence" value="ECO:0007669"/>
    <property type="project" value="TreeGrafter"/>
</dbReference>
<evidence type="ECO:0000313" key="9">
    <source>
        <dbReference type="EMBL" id="PRD66932.1"/>
    </source>
</evidence>
<keyword evidence="10" id="KW-1185">Reference proteome</keyword>
<dbReference type="NCBIfam" id="TIGR02765">
    <property type="entry name" value="crypto_DASH"/>
    <property type="match status" value="1"/>
</dbReference>
<accession>A0A2S9K963</accession>
<dbReference type="Pfam" id="PF03441">
    <property type="entry name" value="FAD_binding_7"/>
    <property type="match status" value="1"/>
</dbReference>
<dbReference type="PANTHER" id="PTHR11455:SF22">
    <property type="entry name" value="CRYPTOCHROME DASH"/>
    <property type="match status" value="1"/>
</dbReference>